<feature type="region of interest" description="Disordered" evidence="1">
    <location>
        <begin position="74"/>
        <end position="129"/>
    </location>
</feature>
<proteinExistence type="predicted"/>
<reference evidence="2" key="1">
    <citation type="submission" date="2020-05" db="EMBL/GenBank/DDBJ databases">
        <authorList>
            <person name="Chiriac C."/>
            <person name="Salcher M."/>
            <person name="Ghai R."/>
            <person name="Kavagutti S V."/>
        </authorList>
    </citation>
    <scope>NUCLEOTIDE SEQUENCE</scope>
</reference>
<organism evidence="2">
    <name type="scientific">freshwater metagenome</name>
    <dbReference type="NCBI Taxonomy" id="449393"/>
    <lineage>
        <taxon>unclassified sequences</taxon>
        <taxon>metagenomes</taxon>
        <taxon>ecological metagenomes</taxon>
    </lineage>
</organism>
<gene>
    <name evidence="2" type="ORF">UFOPK1788_00118</name>
</gene>
<evidence type="ECO:0000256" key="1">
    <source>
        <dbReference type="SAM" id="MobiDB-lite"/>
    </source>
</evidence>
<protein>
    <submittedName>
        <fullName evidence="2">Unannotated protein</fullName>
    </submittedName>
</protein>
<feature type="compositionally biased region" description="Low complexity" evidence="1">
    <location>
        <begin position="96"/>
        <end position="129"/>
    </location>
</feature>
<evidence type="ECO:0000313" key="2">
    <source>
        <dbReference type="EMBL" id="CAB4584478.1"/>
    </source>
</evidence>
<sequence>MRGKILFTLGLGIGYVFGTRAGRARYNEIKSAALKVWNDPRVQEQVTVATEFVKEKAPEVVDFVSANAKKVAAKVDEVRSGVPKPSSKAAPRRATKPSAKPASKSTAKPVAKKPTTAAKTTRAGGASTK</sequence>
<dbReference type="EMBL" id="CAEZUE010000007">
    <property type="protein sequence ID" value="CAB4584478.1"/>
    <property type="molecule type" value="Genomic_DNA"/>
</dbReference>
<dbReference type="AlphaFoldDB" id="A0A6J6FJ71"/>
<name>A0A6J6FJ71_9ZZZZ</name>
<accession>A0A6J6FJ71</accession>